<dbReference type="EMBL" id="GECZ01012519">
    <property type="protein sequence ID" value="JAS57250.1"/>
    <property type="molecule type" value="Transcribed_RNA"/>
</dbReference>
<proteinExistence type="predicted"/>
<name>A0A1B6G490_9HEMI</name>
<dbReference type="AlphaFoldDB" id="A0A1B6G490"/>
<reference evidence="2" key="1">
    <citation type="submission" date="2015-11" db="EMBL/GenBank/DDBJ databases">
        <title>De novo transcriptome assembly of four potential Pierce s Disease insect vectors from Arizona vineyards.</title>
        <authorList>
            <person name="Tassone E.E."/>
        </authorList>
    </citation>
    <scope>NUCLEOTIDE SEQUENCE</scope>
</reference>
<organism evidence="2">
    <name type="scientific">Cuerna arida</name>
    <dbReference type="NCBI Taxonomy" id="1464854"/>
    <lineage>
        <taxon>Eukaryota</taxon>
        <taxon>Metazoa</taxon>
        <taxon>Ecdysozoa</taxon>
        <taxon>Arthropoda</taxon>
        <taxon>Hexapoda</taxon>
        <taxon>Insecta</taxon>
        <taxon>Pterygota</taxon>
        <taxon>Neoptera</taxon>
        <taxon>Paraneoptera</taxon>
        <taxon>Hemiptera</taxon>
        <taxon>Auchenorrhyncha</taxon>
        <taxon>Membracoidea</taxon>
        <taxon>Cicadellidae</taxon>
        <taxon>Cicadellinae</taxon>
        <taxon>Proconiini</taxon>
        <taxon>Cuerna</taxon>
    </lineage>
</organism>
<protein>
    <recommendedName>
        <fullName evidence="3">Lipocalin/cytosolic fatty-acid binding domain-containing protein</fullName>
    </recommendedName>
</protein>
<keyword evidence="1" id="KW-0732">Signal</keyword>
<gene>
    <name evidence="2" type="ORF">g.12461</name>
</gene>
<evidence type="ECO:0000313" key="2">
    <source>
        <dbReference type="EMBL" id="JAS57250.1"/>
    </source>
</evidence>
<accession>A0A1B6G490</accession>
<evidence type="ECO:0000256" key="1">
    <source>
        <dbReference type="SAM" id="SignalP"/>
    </source>
</evidence>
<feature type="chain" id="PRO_5008583296" description="Lipocalin/cytosolic fatty-acid binding domain-containing protein" evidence="1">
    <location>
        <begin position="18"/>
        <end position="213"/>
    </location>
</feature>
<evidence type="ECO:0008006" key="3">
    <source>
        <dbReference type="Google" id="ProtNLM"/>
    </source>
</evidence>
<feature type="signal peptide" evidence="1">
    <location>
        <begin position="1"/>
        <end position="17"/>
    </location>
</feature>
<sequence length="213" mass="24061">MFRLALLVLALIGLAATARQRSSKAKCKSVKTIDISLNEIFCNQPVFLTLVEKLPEWELIDNVCVTLFPLPDDPSTFIIYSSRVYCDGSNEVVTTIATDITTGTYRRANSYSTFTQYVFGYAGCETYLLYNCQEFGEQYLDLTVFGTSFNCRPIGLSCLRKIEEIVNESGLPYPEFYVLPMKLPNRCVTQQVCTLPPNPFSNAVSKYRNPILF</sequence>